<evidence type="ECO:0000313" key="1">
    <source>
        <dbReference type="EMBL" id="KON34603.1"/>
    </source>
</evidence>
<dbReference type="AlphaFoldDB" id="A0A0M0C186"/>
<sequence length="150" mass="17212">MARGKPWTKKQEDLLRSLVNDKKSIDEISEKLEKTPEAIRVKTKRLGLEVVVDRESTNYCTTTSNEILPEELISMEESLKMLVGALKLACTPGLSKVEVQRLQVVANLTKNYTKELPMFLHLRDVEKRLFEIEEKIVEYTKKTKSNSSSN</sequence>
<dbReference type="EMBL" id="LFWU01000004">
    <property type="protein sequence ID" value="KON34603.1"/>
    <property type="molecule type" value="Genomic_DNA"/>
</dbReference>
<dbReference type="Proteomes" id="UP000037237">
    <property type="component" value="Unassembled WGS sequence"/>
</dbReference>
<comment type="caution">
    <text evidence="1">The sequence shown here is derived from an EMBL/GenBank/DDBJ whole genome shotgun (WGS) entry which is preliminary data.</text>
</comment>
<protein>
    <submittedName>
        <fullName evidence="1">Uncharacterized protein</fullName>
    </submittedName>
</protein>
<proteinExistence type="predicted"/>
<name>A0A0M0C186_9ARCH</name>
<organism evidence="1 2">
    <name type="scientific">miscellaneous Crenarchaeota group-1 archaeon SG8-32-1</name>
    <dbReference type="NCBI Taxonomy" id="1685124"/>
    <lineage>
        <taxon>Archaea</taxon>
        <taxon>Candidatus Bathyarchaeota</taxon>
        <taxon>MCG-1</taxon>
    </lineage>
</organism>
<accession>A0A0M0C186</accession>
<reference evidence="1 2" key="1">
    <citation type="submission" date="2015-06" db="EMBL/GenBank/DDBJ databases">
        <title>New insights into the roles of widespread benthic archaea in carbon and nitrogen cycling.</title>
        <authorList>
            <person name="Lazar C.S."/>
            <person name="Baker B.J."/>
            <person name="Seitz K.W."/>
            <person name="Hyde A.S."/>
            <person name="Dick G.J."/>
            <person name="Hinrichs K.-U."/>
            <person name="Teske A.P."/>
        </authorList>
    </citation>
    <scope>NUCLEOTIDE SEQUENCE [LARGE SCALE GENOMIC DNA]</scope>
    <source>
        <strain evidence="1">SG8-32-1</strain>
    </source>
</reference>
<gene>
    <name evidence="1" type="ORF">AC477_00255</name>
</gene>
<evidence type="ECO:0000313" key="2">
    <source>
        <dbReference type="Proteomes" id="UP000037237"/>
    </source>
</evidence>